<accession>A0AAE0WID8</accession>
<proteinExistence type="predicted"/>
<name>A0AAE0WID8_9PEZI</name>
<comment type="caution">
    <text evidence="1">The sequence shown here is derived from an EMBL/GenBank/DDBJ whole genome shotgun (WGS) entry which is preliminary data.</text>
</comment>
<evidence type="ECO:0000313" key="1">
    <source>
        <dbReference type="EMBL" id="KAK3670435.1"/>
    </source>
</evidence>
<sequence>MGVNEEAGGHVRPLFNSRVSFTGQEDASSVLYLRLDLQAVRTYICLELNIWVHPASSEMLAAYSVTLTEWWADMKWLADTEWQLDNSRSRDRSMLKDGLLLLADLSGRWERSAYHKALDLRGDPPDLQQTLSALLRLAARLYTRFLAHTATTTCTFAKTTALLLAATSPLLEPVLVPTARSHYAWEVVATLHDQELETKT</sequence>
<gene>
    <name evidence="1" type="ORF">LTR78_009675</name>
</gene>
<evidence type="ECO:0000313" key="2">
    <source>
        <dbReference type="Proteomes" id="UP001274830"/>
    </source>
</evidence>
<dbReference type="Proteomes" id="UP001274830">
    <property type="component" value="Unassembled WGS sequence"/>
</dbReference>
<dbReference type="EMBL" id="JAUTXT010000056">
    <property type="protein sequence ID" value="KAK3670435.1"/>
    <property type="molecule type" value="Genomic_DNA"/>
</dbReference>
<reference evidence="1" key="1">
    <citation type="submission" date="2023-07" db="EMBL/GenBank/DDBJ databases">
        <title>Black Yeasts Isolated from many extreme environments.</title>
        <authorList>
            <person name="Coleine C."/>
            <person name="Stajich J.E."/>
            <person name="Selbmann L."/>
        </authorList>
    </citation>
    <scope>NUCLEOTIDE SEQUENCE</scope>
    <source>
        <strain evidence="1">CCFEE 5485</strain>
    </source>
</reference>
<protein>
    <submittedName>
        <fullName evidence="1">Uncharacterized protein</fullName>
    </submittedName>
</protein>
<keyword evidence="2" id="KW-1185">Reference proteome</keyword>
<dbReference type="AlphaFoldDB" id="A0AAE0WID8"/>
<organism evidence="1 2">
    <name type="scientific">Recurvomyces mirabilis</name>
    <dbReference type="NCBI Taxonomy" id="574656"/>
    <lineage>
        <taxon>Eukaryota</taxon>
        <taxon>Fungi</taxon>
        <taxon>Dikarya</taxon>
        <taxon>Ascomycota</taxon>
        <taxon>Pezizomycotina</taxon>
        <taxon>Dothideomycetes</taxon>
        <taxon>Dothideomycetidae</taxon>
        <taxon>Mycosphaerellales</taxon>
        <taxon>Teratosphaeriaceae</taxon>
        <taxon>Recurvomyces</taxon>
    </lineage>
</organism>